<dbReference type="AlphaFoldDB" id="A0AA37TE21"/>
<name>A0AA37TE21_9HYPH</name>
<proteinExistence type="predicted"/>
<gene>
    <name evidence="1" type="ORF">GCM10007890_00070</name>
</gene>
<comment type="caution">
    <text evidence="1">The sequence shown here is derived from an EMBL/GenBank/DDBJ whole genome shotgun (WGS) entry which is preliminary data.</text>
</comment>
<keyword evidence="2" id="KW-1185">Reference proteome</keyword>
<accession>A0AA37TE21</accession>
<evidence type="ECO:0000313" key="1">
    <source>
        <dbReference type="EMBL" id="GLS67996.1"/>
    </source>
</evidence>
<dbReference type="EMBL" id="BSPL01000001">
    <property type="protein sequence ID" value="GLS67996.1"/>
    <property type="molecule type" value="Genomic_DNA"/>
</dbReference>
<organism evidence="1 2">
    <name type="scientific">Methylobacterium tardum</name>
    <dbReference type="NCBI Taxonomy" id="374432"/>
    <lineage>
        <taxon>Bacteria</taxon>
        <taxon>Pseudomonadati</taxon>
        <taxon>Pseudomonadota</taxon>
        <taxon>Alphaproteobacteria</taxon>
        <taxon>Hyphomicrobiales</taxon>
        <taxon>Methylobacteriaceae</taxon>
        <taxon>Methylobacterium</taxon>
    </lineage>
</organism>
<dbReference type="Proteomes" id="UP001157440">
    <property type="component" value="Unassembled WGS sequence"/>
</dbReference>
<sequence>MTKLIPISDVNFDYIGRVENYSNDLRLIIRRAFGLDIDVNYSQKNYFTGAGDRELDDNSIDMIRKIYERDFDMFRYSTDPHSRQLVA</sequence>
<evidence type="ECO:0000313" key="2">
    <source>
        <dbReference type="Proteomes" id="UP001157440"/>
    </source>
</evidence>
<protein>
    <submittedName>
        <fullName evidence="1">Uncharacterized protein</fullName>
    </submittedName>
</protein>
<reference evidence="2" key="1">
    <citation type="journal article" date="2019" name="Int. J. Syst. Evol. Microbiol.">
        <title>The Global Catalogue of Microorganisms (GCM) 10K type strain sequencing project: providing services to taxonomists for standard genome sequencing and annotation.</title>
        <authorList>
            <consortium name="The Broad Institute Genomics Platform"/>
            <consortium name="The Broad Institute Genome Sequencing Center for Infectious Disease"/>
            <person name="Wu L."/>
            <person name="Ma J."/>
        </authorList>
    </citation>
    <scope>NUCLEOTIDE SEQUENCE [LARGE SCALE GENOMIC DNA]</scope>
    <source>
        <strain evidence="2">NBRC 103632</strain>
    </source>
</reference>